<accession>A0A1Y2A2U0</accession>
<dbReference type="EMBL" id="MCFA01000016">
    <property type="protein sequence ID" value="ORY16778.1"/>
    <property type="molecule type" value="Genomic_DNA"/>
</dbReference>
<comment type="caution">
    <text evidence="1">The sequence shown here is derived from an EMBL/GenBank/DDBJ whole genome shotgun (WGS) entry which is preliminary data.</text>
</comment>
<sequence length="76" mass="8164">MSLQASTPAKYVYIPNLVGRQILRVQIISCGETTEGSNTMPTVETSILTSSNTFEISTISRASSPAPSLESVEQDE</sequence>
<name>A0A1Y2A2U0_9PLEO</name>
<dbReference type="AlphaFoldDB" id="A0A1Y2A2U0"/>
<reference evidence="1 2" key="1">
    <citation type="submission" date="2016-07" db="EMBL/GenBank/DDBJ databases">
        <title>Pervasive Adenine N6-methylation of Active Genes in Fungi.</title>
        <authorList>
            <consortium name="DOE Joint Genome Institute"/>
            <person name="Mondo S.J."/>
            <person name="Dannebaum R.O."/>
            <person name="Kuo R.C."/>
            <person name="Labutti K."/>
            <person name="Haridas S."/>
            <person name="Kuo A."/>
            <person name="Salamov A."/>
            <person name="Ahrendt S.R."/>
            <person name="Lipzen A."/>
            <person name="Sullivan W."/>
            <person name="Andreopoulos W.B."/>
            <person name="Clum A."/>
            <person name="Lindquist E."/>
            <person name="Daum C."/>
            <person name="Ramamoorthy G.K."/>
            <person name="Gryganskyi A."/>
            <person name="Culley D."/>
            <person name="Magnuson J.K."/>
            <person name="James T.Y."/>
            <person name="O'Malley M.A."/>
            <person name="Stajich J.E."/>
            <person name="Spatafora J.W."/>
            <person name="Visel A."/>
            <person name="Grigoriev I.V."/>
        </authorList>
    </citation>
    <scope>NUCLEOTIDE SEQUENCE [LARGE SCALE GENOMIC DNA]</scope>
    <source>
        <strain evidence="1 2">CBS 115471</strain>
    </source>
</reference>
<dbReference type="OrthoDB" id="3790619at2759"/>
<proteinExistence type="predicted"/>
<evidence type="ECO:0000313" key="1">
    <source>
        <dbReference type="EMBL" id="ORY16778.1"/>
    </source>
</evidence>
<protein>
    <submittedName>
        <fullName evidence="1">Uncharacterized protein</fullName>
    </submittedName>
</protein>
<dbReference type="Proteomes" id="UP000193144">
    <property type="component" value="Unassembled WGS sequence"/>
</dbReference>
<keyword evidence="2" id="KW-1185">Reference proteome</keyword>
<gene>
    <name evidence="1" type="ORF">BCR34DRAFT_556630</name>
</gene>
<evidence type="ECO:0000313" key="2">
    <source>
        <dbReference type="Proteomes" id="UP000193144"/>
    </source>
</evidence>
<organism evidence="1 2">
    <name type="scientific">Clohesyomyces aquaticus</name>
    <dbReference type="NCBI Taxonomy" id="1231657"/>
    <lineage>
        <taxon>Eukaryota</taxon>
        <taxon>Fungi</taxon>
        <taxon>Dikarya</taxon>
        <taxon>Ascomycota</taxon>
        <taxon>Pezizomycotina</taxon>
        <taxon>Dothideomycetes</taxon>
        <taxon>Pleosporomycetidae</taxon>
        <taxon>Pleosporales</taxon>
        <taxon>Lindgomycetaceae</taxon>
        <taxon>Clohesyomyces</taxon>
    </lineage>
</organism>